<accession>A0A1I4WFH1</accession>
<keyword evidence="3" id="KW-1185">Reference proteome</keyword>
<dbReference type="NCBIfam" id="TIGR02593">
    <property type="entry name" value="CRISPR_cas5"/>
    <property type="match status" value="1"/>
</dbReference>
<gene>
    <name evidence="2" type="ORF">SAMN05660836_02715</name>
</gene>
<evidence type="ECO:0000313" key="2">
    <source>
        <dbReference type="EMBL" id="SFN11936.1"/>
    </source>
</evidence>
<keyword evidence="1" id="KW-0051">Antiviral defense</keyword>
<sequence>MEAHTFLISFFTAHFKRHETKKFRSSYFLPPPTVIWGIIGAMFGIEREELENFAKENSLIVGAELCDFKGLATEKATLMPWDKENRIFIRTVEDFEFLIEPHYRIGIYAKENLIEELKEKIENKNFEFDIYGGISDCFLKDIKNEKKAEFMEKTEAKGMIPADIIAGFSQITEGSKIIRVLYLNTFFYQGFKVEFKVKEPIKTVNGIAVWSVDDVERFRKGNVE</sequence>
<dbReference type="EMBL" id="FOUU01000018">
    <property type="protein sequence ID" value="SFN11936.1"/>
    <property type="molecule type" value="Genomic_DNA"/>
</dbReference>
<dbReference type="Proteomes" id="UP000199611">
    <property type="component" value="Unassembled WGS sequence"/>
</dbReference>
<proteinExistence type="predicted"/>
<dbReference type="GO" id="GO:0051607">
    <property type="term" value="P:defense response to virus"/>
    <property type="evidence" value="ECO:0007669"/>
    <property type="project" value="UniProtKB-KW"/>
</dbReference>
<organism evidence="2 3">
    <name type="scientific">Thermodesulforhabdus norvegica</name>
    <dbReference type="NCBI Taxonomy" id="39841"/>
    <lineage>
        <taxon>Bacteria</taxon>
        <taxon>Pseudomonadati</taxon>
        <taxon>Thermodesulfobacteriota</taxon>
        <taxon>Syntrophobacteria</taxon>
        <taxon>Syntrophobacterales</taxon>
        <taxon>Thermodesulforhabdaceae</taxon>
        <taxon>Thermodesulforhabdus</taxon>
    </lineage>
</organism>
<evidence type="ECO:0000256" key="1">
    <source>
        <dbReference type="ARBA" id="ARBA00023118"/>
    </source>
</evidence>
<dbReference type="STRING" id="39841.SAMN05660836_02715"/>
<dbReference type="Pfam" id="PF09704">
    <property type="entry name" value="Cas_Cas5d"/>
    <property type="match status" value="1"/>
</dbReference>
<dbReference type="InterPro" id="IPR021124">
    <property type="entry name" value="CRISPR-assoc_prot_Cas5"/>
</dbReference>
<dbReference type="OrthoDB" id="1805474at2"/>
<dbReference type="GO" id="GO:0043571">
    <property type="term" value="P:maintenance of CRISPR repeat elements"/>
    <property type="evidence" value="ECO:0007669"/>
    <property type="project" value="InterPro"/>
</dbReference>
<reference evidence="2 3" key="1">
    <citation type="submission" date="2016-10" db="EMBL/GenBank/DDBJ databases">
        <authorList>
            <person name="de Groot N.N."/>
        </authorList>
    </citation>
    <scope>NUCLEOTIDE SEQUENCE [LARGE SCALE GENOMIC DNA]</scope>
    <source>
        <strain evidence="2 3">DSM 9990</strain>
    </source>
</reference>
<dbReference type="InterPro" id="IPR013422">
    <property type="entry name" value="CRISPR-assoc_prot_Cas5_N"/>
</dbReference>
<dbReference type="AlphaFoldDB" id="A0A1I4WFH1"/>
<protein>
    <submittedName>
        <fullName evidence="2">CRISPR-associated protein Cas5, subtype I-B/HMARI</fullName>
    </submittedName>
</protein>
<name>A0A1I4WFH1_9BACT</name>
<evidence type="ECO:0000313" key="3">
    <source>
        <dbReference type="Proteomes" id="UP000199611"/>
    </source>
</evidence>
<dbReference type="RefSeq" id="WP_093396561.1">
    <property type="nucleotide sequence ID" value="NZ_FOUU01000018.1"/>
</dbReference>